<dbReference type="EMBL" id="NXID01000008">
    <property type="protein sequence ID" value="RXK16425.1"/>
    <property type="molecule type" value="Genomic_DNA"/>
</dbReference>
<proteinExistence type="predicted"/>
<dbReference type="SUPFAM" id="SSF55729">
    <property type="entry name" value="Acyl-CoA N-acyltransferases (Nat)"/>
    <property type="match status" value="1"/>
</dbReference>
<dbReference type="Pfam" id="PF13673">
    <property type="entry name" value="Acetyltransf_10"/>
    <property type="match status" value="1"/>
</dbReference>
<feature type="domain" description="N-acetyltransferase" evidence="1">
    <location>
        <begin position="5"/>
        <end position="87"/>
    </location>
</feature>
<keyword evidence="3" id="KW-1185">Reference proteome</keyword>
<organism evidence="2 3">
    <name type="scientific">Malaciobacter mytili LMG 24559</name>
    <dbReference type="NCBI Taxonomy" id="1032238"/>
    <lineage>
        <taxon>Bacteria</taxon>
        <taxon>Pseudomonadati</taxon>
        <taxon>Campylobacterota</taxon>
        <taxon>Epsilonproteobacteria</taxon>
        <taxon>Campylobacterales</taxon>
        <taxon>Arcobacteraceae</taxon>
        <taxon>Malaciobacter</taxon>
    </lineage>
</organism>
<accession>A0AAX2AJT8</accession>
<comment type="caution">
    <text evidence="2">The sequence shown here is derived from an EMBL/GenBank/DDBJ whole genome shotgun (WGS) entry which is preliminary data.</text>
</comment>
<name>A0AAX2AJT8_9BACT</name>
<gene>
    <name evidence="2" type="ORF">CP985_03165</name>
</gene>
<dbReference type="InterPro" id="IPR016181">
    <property type="entry name" value="Acyl_CoA_acyltransferase"/>
</dbReference>
<dbReference type="GO" id="GO:0016747">
    <property type="term" value="F:acyltransferase activity, transferring groups other than amino-acyl groups"/>
    <property type="evidence" value="ECO:0007669"/>
    <property type="project" value="InterPro"/>
</dbReference>
<evidence type="ECO:0000313" key="3">
    <source>
        <dbReference type="Proteomes" id="UP000290092"/>
    </source>
</evidence>
<dbReference type="InterPro" id="IPR000182">
    <property type="entry name" value="GNAT_dom"/>
</dbReference>
<dbReference type="AlphaFoldDB" id="A0AAX2AJT8"/>
<dbReference type="Proteomes" id="UP000290092">
    <property type="component" value="Unassembled WGS sequence"/>
</dbReference>
<protein>
    <recommendedName>
        <fullName evidence="1">N-acetyltransferase domain-containing protein</fullName>
    </recommendedName>
</protein>
<evidence type="ECO:0000259" key="1">
    <source>
        <dbReference type="Pfam" id="PF13673"/>
    </source>
</evidence>
<sequence>MIMEIFEQQKQYKFYASIKDGIGKISYIETKKRFRNQGIAKKVVTDFIVLCKKENISIIKINAYTKCLIFWEKLGFKVSKNPQIIDGQKQIFHNGVYILK</sequence>
<reference evidence="2 3" key="1">
    <citation type="submission" date="2017-09" db="EMBL/GenBank/DDBJ databases">
        <title>Genomics of the genus Arcobacter.</title>
        <authorList>
            <person name="Perez-Cataluna A."/>
            <person name="Figueras M.J."/>
            <person name="Salas-Masso N."/>
        </authorList>
    </citation>
    <scope>NUCLEOTIDE SEQUENCE [LARGE SCALE GENOMIC DNA]</scope>
    <source>
        <strain evidence="2 3">CECT 7386</strain>
    </source>
</reference>
<evidence type="ECO:0000313" key="2">
    <source>
        <dbReference type="EMBL" id="RXK16425.1"/>
    </source>
</evidence>
<dbReference type="Gene3D" id="3.40.630.30">
    <property type="match status" value="1"/>
</dbReference>